<gene>
    <name evidence="9" type="ordered locus">Adeg_0744</name>
</gene>
<dbReference type="RefSeq" id="WP_015738768.1">
    <property type="nucleotide sequence ID" value="NC_013385.1"/>
</dbReference>
<dbReference type="STRING" id="429009.Adeg_0744"/>
<dbReference type="OrthoDB" id="3575335at2"/>
<dbReference type="InterPro" id="IPR006119">
    <property type="entry name" value="Resolv_N"/>
</dbReference>
<feature type="region of interest" description="Disordered" evidence="6">
    <location>
        <begin position="206"/>
        <end position="229"/>
    </location>
</feature>
<evidence type="ECO:0000256" key="5">
    <source>
        <dbReference type="PROSITE-ProRule" id="PRU10137"/>
    </source>
</evidence>
<sequence>MKLYTIREAAEALGVSVSTLRLWDKKGILVPLRTLTGKRRYTEEMIQRALGLKKLRSEPRKVVLYARVSSKAQEPDLENQVAYLKEFAAGRGLCVDEIITDVGSALNWHRKGLMKLCDLVLRGEVKTVVVAYKDRLARFGFEFLEKLFARFGCEILVVNRAEDASPARELAEDLVSVARHFAARLYGQRTYRARKLVKKVKEALADAADGEAEEPAAEQRKVGQAGRDR</sequence>
<dbReference type="AlphaFoldDB" id="C9RCB3"/>
<dbReference type="SMART" id="SM00857">
    <property type="entry name" value="Resolvase"/>
    <property type="match status" value="1"/>
</dbReference>
<dbReference type="SUPFAM" id="SSF53041">
    <property type="entry name" value="Resolvase-like"/>
    <property type="match status" value="1"/>
</dbReference>
<dbReference type="PANTHER" id="PTHR36172">
    <property type="match status" value="1"/>
</dbReference>
<feature type="domain" description="HTH merR-type" evidence="7">
    <location>
        <begin position="3"/>
        <end position="56"/>
    </location>
</feature>
<name>C9RCB3_AMMDK</name>
<dbReference type="CDD" id="cd03769">
    <property type="entry name" value="SR_IS607_transposase_like"/>
    <property type="match status" value="1"/>
</dbReference>
<evidence type="ECO:0000256" key="6">
    <source>
        <dbReference type="SAM" id="MobiDB-lite"/>
    </source>
</evidence>
<keyword evidence="1" id="KW-0229">DNA integration</keyword>
<accession>C9RCB3</accession>
<keyword evidence="2" id="KW-0238">DNA-binding</keyword>
<dbReference type="InterPro" id="IPR036162">
    <property type="entry name" value="Resolvase-like_N_sf"/>
</dbReference>
<keyword evidence="10" id="KW-1185">Reference proteome</keyword>
<dbReference type="Pfam" id="PF00239">
    <property type="entry name" value="Resolvase"/>
    <property type="match status" value="1"/>
</dbReference>
<dbReference type="eggNOG" id="COG2452">
    <property type="taxonomic scope" value="Bacteria"/>
</dbReference>
<dbReference type="Gene3D" id="1.10.287.2170">
    <property type="match status" value="1"/>
</dbReference>
<dbReference type="EMBL" id="CP001785">
    <property type="protein sequence ID" value="ACX51890.1"/>
    <property type="molecule type" value="Genomic_DNA"/>
</dbReference>
<evidence type="ECO:0000259" key="7">
    <source>
        <dbReference type="PROSITE" id="PS50937"/>
    </source>
</evidence>
<evidence type="ECO:0000313" key="9">
    <source>
        <dbReference type="EMBL" id="ACX51890.1"/>
    </source>
</evidence>
<dbReference type="Pfam" id="PF13411">
    <property type="entry name" value="MerR_1"/>
    <property type="match status" value="1"/>
</dbReference>
<dbReference type="HOGENOM" id="CLU_082093_0_1_9"/>
<dbReference type="GO" id="GO:0003677">
    <property type="term" value="F:DNA binding"/>
    <property type="evidence" value="ECO:0007669"/>
    <property type="project" value="UniProtKB-KW"/>
</dbReference>
<evidence type="ECO:0000256" key="1">
    <source>
        <dbReference type="ARBA" id="ARBA00022908"/>
    </source>
</evidence>
<dbReference type="InterPro" id="IPR041718">
    <property type="entry name" value="IS607_transposase-like"/>
</dbReference>
<dbReference type="PROSITE" id="PS50937">
    <property type="entry name" value="HTH_MERR_2"/>
    <property type="match status" value="1"/>
</dbReference>
<dbReference type="SUPFAM" id="SSF46955">
    <property type="entry name" value="Putative DNA-binding domain"/>
    <property type="match status" value="1"/>
</dbReference>
<dbReference type="Gene3D" id="1.10.1660.10">
    <property type="match status" value="1"/>
</dbReference>
<feature type="active site" description="O-(5'-phospho-DNA)-serine intermediate" evidence="4 5">
    <location>
        <position position="69"/>
    </location>
</feature>
<dbReference type="GO" id="GO:0015074">
    <property type="term" value="P:DNA integration"/>
    <property type="evidence" value="ECO:0007669"/>
    <property type="project" value="UniProtKB-KW"/>
</dbReference>
<dbReference type="GO" id="GO:0006355">
    <property type="term" value="P:regulation of DNA-templated transcription"/>
    <property type="evidence" value="ECO:0007669"/>
    <property type="project" value="InterPro"/>
</dbReference>
<protein>
    <submittedName>
        <fullName evidence="9">Resolvase domain protein</fullName>
    </submittedName>
</protein>
<dbReference type="InterPro" id="IPR006118">
    <property type="entry name" value="Recombinase_CS"/>
</dbReference>
<evidence type="ECO:0000256" key="3">
    <source>
        <dbReference type="ARBA" id="ARBA00023172"/>
    </source>
</evidence>
<dbReference type="CDD" id="cd04762">
    <property type="entry name" value="HTH_MerR-trunc"/>
    <property type="match status" value="1"/>
</dbReference>
<organism evidence="9 10">
    <name type="scientific">Ammonifex degensii (strain DSM 10501 / KC4)</name>
    <dbReference type="NCBI Taxonomy" id="429009"/>
    <lineage>
        <taxon>Bacteria</taxon>
        <taxon>Bacillati</taxon>
        <taxon>Bacillota</taxon>
        <taxon>Clostridia</taxon>
        <taxon>Thermoanaerobacterales</taxon>
        <taxon>Thermoanaerobacteraceae</taxon>
        <taxon>Ammonifex</taxon>
    </lineage>
</organism>
<proteinExistence type="predicted"/>
<dbReference type="PROSITE" id="PS51736">
    <property type="entry name" value="RECOMBINASES_3"/>
    <property type="match status" value="1"/>
</dbReference>
<dbReference type="SMART" id="SM00422">
    <property type="entry name" value="HTH_MERR"/>
    <property type="match status" value="1"/>
</dbReference>
<dbReference type="InterPro" id="IPR009061">
    <property type="entry name" value="DNA-bd_dom_put_sf"/>
</dbReference>
<dbReference type="PROSITE" id="PS00397">
    <property type="entry name" value="RECOMBINASES_1"/>
    <property type="match status" value="1"/>
</dbReference>
<dbReference type="KEGG" id="adg:Adeg_0744"/>
<reference evidence="9 10" key="1">
    <citation type="submission" date="2009-10" db="EMBL/GenBank/DDBJ databases">
        <title>Complete sequence of chromosome of Ammonifex degensii KC4.</title>
        <authorList>
            <consortium name="US DOE Joint Genome Institute"/>
            <person name="Kerfeld C."/>
            <person name="Goodner B."/>
            <person name="Huber H."/>
            <person name="Stetter K."/>
            <person name="Lucas S."/>
            <person name="Copeland A."/>
            <person name="Lapidus A."/>
            <person name="Glavina del Rio T."/>
            <person name="Dalin E."/>
            <person name="Tice H."/>
            <person name="Bruce D."/>
            <person name="Goodwin L."/>
            <person name="Pitluck S."/>
            <person name="Saunders E."/>
            <person name="Brettin T."/>
            <person name="Detter J.C."/>
            <person name="Han C."/>
            <person name="Larimer F."/>
            <person name="Land M."/>
            <person name="Hauser L."/>
            <person name="Kyrpides N."/>
            <person name="Ovchinnikova G."/>
            <person name="Richardson P."/>
        </authorList>
    </citation>
    <scope>NUCLEOTIDE SEQUENCE [LARGE SCALE GENOMIC DNA]</scope>
    <source>
        <strain evidence="10">DSM 10501 / KC4</strain>
    </source>
</reference>
<evidence type="ECO:0000313" key="10">
    <source>
        <dbReference type="Proteomes" id="UP000002620"/>
    </source>
</evidence>
<keyword evidence="3" id="KW-0233">DNA recombination</keyword>
<dbReference type="GO" id="GO:0000150">
    <property type="term" value="F:DNA strand exchange activity"/>
    <property type="evidence" value="ECO:0007669"/>
    <property type="project" value="InterPro"/>
</dbReference>
<evidence type="ECO:0000256" key="4">
    <source>
        <dbReference type="PIRSR" id="PIRSR606118-50"/>
    </source>
</evidence>
<dbReference type="Proteomes" id="UP000002620">
    <property type="component" value="Chromosome"/>
</dbReference>
<dbReference type="PANTHER" id="PTHR36172:SF1">
    <property type="entry name" value="RESOLVASE-RELATED"/>
    <property type="match status" value="1"/>
</dbReference>
<feature type="compositionally biased region" description="Basic and acidic residues" evidence="6">
    <location>
        <begin position="217"/>
        <end position="229"/>
    </location>
</feature>
<dbReference type="NCBIfam" id="NF033518">
    <property type="entry name" value="transpos_IS607"/>
    <property type="match status" value="1"/>
</dbReference>
<dbReference type="InterPro" id="IPR000551">
    <property type="entry name" value="MerR-type_HTH_dom"/>
</dbReference>
<dbReference type="FunFam" id="3.40.50.1390:FF:000002">
    <property type="entry name" value="ORF1 in transposon ISC1904"/>
    <property type="match status" value="1"/>
</dbReference>
<evidence type="ECO:0000259" key="8">
    <source>
        <dbReference type="PROSITE" id="PS51736"/>
    </source>
</evidence>
<evidence type="ECO:0000256" key="2">
    <source>
        <dbReference type="ARBA" id="ARBA00023125"/>
    </source>
</evidence>
<dbReference type="InterPro" id="IPR048046">
    <property type="entry name" value="Transpos_IS607"/>
</dbReference>
<feature type="domain" description="Resolvase/invertase-type recombinase catalytic" evidence="8">
    <location>
        <begin position="61"/>
        <end position="204"/>
    </location>
</feature>
<dbReference type="Gene3D" id="3.40.50.1390">
    <property type="entry name" value="Resolvase, N-terminal catalytic domain"/>
    <property type="match status" value="1"/>
</dbReference>
<dbReference type="InterPro" id="IPR051491">
    <property type="entry name" value="Recombinase/Transposase-rel"/>
</dbReference>